<organism evidence="2 3">
    <name type="scientific">Rhodopirellula sallentina SM41</name>
    <dbReference type="NCBI Taxonomy" id="1263870"/>
    <lineage>
        <taxon>Bacteria</taxon>
        <taxon>Pseudomonadati</taxon>
        <taxon>Planctomycetota</taxon>
        <taxon>Planctomycetia</taxon>
        <taxon>Pirellulales</taxon>
        <taxon>Pirellulaceae</taxon>
        <taxon>Rhodopirellula</taxon>
    </lineage>
</organism>
<dbReference type="EMBL" id="ANOH01000465">
    <property type="protein sequence ID" value="EMI51932.1"/>
    <property type="molecule type" value="Genomic_DNA"/>
</dbReference>
<name>M5TRW8_9BACT</name>
<evidence type="ECO:0000313" key="2">
    <source>
        <dbReference type="EMBL" id="EMI51932.1"/>
    </source>
</evidence>
<evidence type="ECO:0000313" key="3">
    <source>
        <dbReference type="Proteomes" id="UP000011885"/>
    </source>
</evidence>
<sequence>MGGKMTAGITVAKADNSRVQQEAEEIARISLKASKSMREIIAFEWEKLATEQFGLVRPTEPHLTESAGTLLDHAESIAVAAESLQRPFKDDAINILLRPQLEAMSDKDIAPPANLSCWAEHVAAICRAYADRLWPAVEEELRAKSFADVRGFLSLRRITPFQIIELVQYPLNALRIDIDEANRLTRFCRFEWNAALQENTSRAAVVRDRTAAVESERTEPSPPANDINSRRPVRFANVARSHTHQETTKESGDLPWREVTANRDAIVRTMVEKRVIQSNLMTRGTIVRLAGFDPGDDLDSVFRWLRKKGFTDSDQGHNGGTFLTEAAFHQGIMLYSEPSRQAHLEQSPET</sequence>
<feature type="region of interest" description="Disordered" evidence="1">
    <location>
        <begin position="211"/>
        <end position="232"/>
    </location>
</feature>
<reference evidence="2 3" key="1">
    <citation type="journal article" date="2013" name="Mar. Genomics">
        <title>Expression of sulfatases in Rhodopirellula baltica and the diversity of sulfatases in the genus Rhodopirellula.</title>
        <authorList>
            <person name="Wegner C.E."/>
            <person name="Richter-Heitmann T."/>
            <person name="Klindworth A."/>
            <person name="Klockow C."/>
            <person name="Richter M."/>
            <person name="Achstetter T."/>
            <person name="Glockner F.O."/>
            <person name="Harder J."/>
        </authorList>
    </citation>
    <scope>NUCLEOTIDE SEQUENCE [LARGE SCALE GENOMIC DNA]</scope>
    <source>
        <strain evidence="2 3">SM41</strain>
    </source>
</reference>
<proteinExistence type="predicted"/>
<accession>M5TRW8</accession>
<dbReference type="Proteomes" id="UP000011885">
    <property type="component" value="Unassembled WGS sequence"/>
</dbReference>
<evidence type="ECO:0000256" key="1">
    <source>
        <dbReference type="SAM" id="MobiDB-lite"/>
    </source>
</evidence>
<gene>
    <name evidence="2" type="ORF">RSSM_06628</name>
</gene>
<keyword evidence="3" id="KW-1185">Reference proteome</keyword>
<protein>
    <submittedName>
        <fullName evidence="2">Uncharacterized protein</fullName>
    </submittedName>
</protein>
<comment type="caution">
    <text evidence="2">The sequence shown here is derived from an EMBL/GenBank/DDBJ whole genome shotgun (WGS) entry which is preliminary data.</text>
</comment>
<dbReference type="PATRIC" id="fig|1263870.3.peg.7031"/>
<dbReference type="AlphaFoldDB" id="M5TRW8"/>